<dbReference type="Proteomes" id="UP001501581">
    <property type="component" value="Unassembled WGS sequence"/>
</dbReference>
<proteinExistence type="predicted"/>
<dbReference type="Pfam" id="PF11887">
    <property type="entry name" value="Mce4_CUP1"/>
    <property type="match status" value="1"/>
</dbReference>
<evidence type="ECO:0000259" key="3">
    <source>
        <dbReference type="Pfam" id="PF11887"/>
    </source>
</evidence>
<name>A0ABN1U0W5_9ACTN</name>
<dbReference type="RefSeq" id="WP_343996322.1">
    <property type="nucleotide sequence ID" value="NZ_BAAALG010000013.1"/>
</dbReference>
<dbReference type="InterPro" id="IPR003399">
    <property type="entry name" value="Mce/MlaD"/>
</dbReference>
<protein>
    <submittedName>
        <fullName evidence="4">MCE family protein</fullName>
    </submittedName>
</protein>
<dbReference type="PANTHER" id="PTHR33371">
    <property type="entry name" value="INTERMEMBRANE PHOSPHOLIPID TRANSPORT SYSTEM BINDING PROTEIN MLAD-RELATED"/>
    <property type="match status" value="1"/>
</dbReference>
<dbReference type="Pfam" id="PF02470">
    <property type="entry name" value="MlaD"/>
    <property type="match status" value="1"/>
</dbReference>
<keyword evidence="5" id="KW-1185">Reference proteome</keyword>
<dbReference type="InterPro" id="IPR052336">
    <property type="entry name" value="MlaD_Phospholipid_Transporter"/>
</dbReference>
<gene>
    <name evidence="4" type="ORF">GCM10009668_36610</name>
</gene>
<comment type="caution">
    <text evidence="4">The sequence shown here is derived from an EMBL/GenBank/DDBJ whole genome shotgun (WGS) entry which is preliminary data.</text>
</comment>
<dbReference type="EMBL" id="BAAALG010000013">
    <property type="protein sequence ID" value="GAA1111821.1"/>
    <property type="molecule type" value="Genomic_DNA"/>
</dbReference>
<accession>A0ABN1U0W5</accession>
<evidence type="ECO:0000256" key="1">
    <source>
        <dbReference type="SAM" id="MobiDB-lite"/>
    </source>
</evidence>
<feature type="domain" description="Mammalian cell entry C-terminal" evidence="3">
    <location>
        <begin position="114"/>
        <end position="294"/>
    </location>
</feature>
<feature type="region of interest" description="Disordered" evidence="1">
    <location>
        <begin position="326"/>
        <end position="347"/>
    </location>
</feature>
<dbReference type="InterPro" id="IPR005693">
    <property type="entry name" value="Mce"/>
</dbReference>
<evidence type="ECO:0000313" key="4">
    <source>
        <dbReference type="EMBL" id="GAA1111821.1"/>
    </source>
</evidence>
<evidence type="ECO:0000259" key="2">
    <source>
        <dbReference type="Pfam" id="PF02470"/>
    </source>
</evidence>
<feature type="compositionally biased region" description="Polar residues" evidence="1">
    <location>
        <begin position="326"/>
        <end position="336"/>
    </location>
</feature>
<evidence type="ECO:0000313" key="5">
    <source>
        <dbReference type="Proteomes" id="UP001501581"/>
    </source>
</evidence>
<feature type="domain" description="Mce/MlaD" evidence="2">
    <location>
        <begin position="34"/>
        <end position="108"/>
    </location>
</feature>
<organism evidence="4 5">
    <name type="scientific">Nocardioides dubius</name>
    <dbReference type="NCBI Taxonomy" id="317019"/>
    <lineage>
        <taxon>Bacteria</taxon>
        <taxon>Bacillati</taxon>
        <taxon>Actinomycetota</taxon>
        <taxon>Actinomycetes</taxon>
        <taxon>Propionibacteriales</taxon>
        <taxon>Nocardioidaceae</taxon>
        <taxon>Nocardioides</taxon>
    </lineage>
</organism>
<dbReference type="InterPro" id="IPR024516">
    <property type="entry name" value="Mce_C"/>
</dbReference>
<dbReference type="PANTHER" id="PTHR33371:SF4">
    <property type="entry name" value="INTERMEMBRANE PHOSPHOLIPID TRANSPORT SYSTEM BINDING PROTEIN MLAD"/>
    <property type="match status" value="1"/>
</dbReference>
<reference evidence="4 5" key="1">
    <citation type="journal article" date="2019" name="Int. J. Syst. Evol. Microbiol.">
        <title>The Global Catalogue of Microorganisms (GCM) 10K type strain sequencing project: providing services to taxonomists for standard genome sequencing and annotation.</title>
        <authorList>
            <consortium name="The Broad Institute Genomics Platform"/>
            <consortium name="The Broad Institute Genome Sequencing Center for Infectious Disease"/>
            <person name="Wu L."/>
            <person name="Ma J."/>
        </authorList>
    </citation>
    <scope>NUCLEOTIDE SEQUENCE [LARGE SCALE GENOMIC DNA]</scope>
    <source>
        <strain evidence="4 5">JCM 13008</strain>
    </source>
</reference>
<dbReference type="NCBIfam" id="TIGR00996">
    <property type="entry name" value="Mtu_fam_mce"/>
    <property type="match status" value="1"/>
</dbReference>
<sequence length="347" mass="37566">MRISRRTGRIAIAAVVVLGVSGFALQRTVLADEPTEVTAYFTKSVGLYPGNDVQVLGVPVGHITSVDPQDGRVKVTMEVDPEYDVAASTAAVIVAPTVVSDRYVQLTEPWTDGAKLKSGAVIELERTAVPVEIDDLYRSLIDVSDQLGPDGANKNGALSKFLSVAAENLEGQGADLNQMFREFGDAAATLDGIDEEFFATLANLEKFNTMLKDNDSDVASMNKRFAAVTRYLAEDKDDIADAAANLADAFVVLDDFIRENRDNLNTSVKNLQGPTEVLVKQRKSLEETVRTVPLLLQNFIKAYDPDTNTLHGRGNLNEIALWTNDGLTGRTSTSSPPVMLDGEKDAQ</sequence>